<dbReference type="PROSITE" id="PS50910">
    <property type="entry name" value="HEPN"/>
    <property type="match status" value="1"/>
</dbReference>
<feature type="domain" description="HEPN" evidence="1">
    <location>
        <begin position="11"/>
        <end position="126"/>
    </location>
</feature>
<dbReference type="InterPro" id="IPR007842">
    <property type="entry name" value="HEPN_dom"/>
</dbReference>
<proteinExistence type="predicted"/>
<gene>
    <name evidence="2" type="ORF">DLM65_11495</name>
</gene>
<keyword evidence="2" id="KW-0238">DNA-binding</keyword>
<reference evidence="2 3" key="1">
    <citation type="journal article" date="2017" name="Nature">
        <title>Atmospheric trace gases support primary production in Antarctic desert surface soil.</title>
        <authorList>
            <person name="Ji M."/>
            <person name="Greening C."/>
            <person name="Vanwonterghem I."/>
            <person name="Carere C.R."/>
            <person name="Bay S.K."/>
            <person name="Steen J.A."/>
            <person name="Montgomery K."/>
            <person name="Lines T."/>
            <person name="Beardall J."/>
            <person name="van Dorst J."/>
            <person name="Snape I."/>
            <person name="Stott M.B."/>
            <person name="Hugenholtz P."/>
            <person name="Ferrari B.C."/>
        </authorList>
    </citation>
    <scope>NUCLEOTIDE SEQUENCE [LARGE SCALE GENOMIC DNA]</scope>
    <source>
        <strain evidence="2">RRmetagenome_bin12</strain>
    </source>
</reference>
<dbReference type="AlphaFoldDB" id="A0A2W6A689"/>
<sequence length="139" mass="15269">MTGDQLARSYLAKAGVRRRVLEVLMDQGAYSDVVREAQELVELALKAALRAIGVDPPKWHDVGPVLVEHAGSFPEPFAAALPRLAEVSRWLRREREFAFYGDVDVIPTESYGPADGKRAQVDALAVYEAVSSLVAHRPT</sequence>
<dbReference type="Proteomes" id="UP000248724">
    <property type="component" value="Unassembled WGS sequence"/>
</dbReference>
<dbReference type="SUPFAM" id="SSF81593">
    <property type="entry name" value="Nucleotidyltransferase substrate binding subunit/domain"/>
    <property type="match status" value="1"/>
</dbReference>
<dbReference type="Pfam" id="PF05168">
    <property type="entry name" value="HEPN"/>
    <property type="match status" value="1"/>
</dbReference>
<dbReference type="GO" id="GO:0003677">
    <property type="term" value="F:DNA binding"/>
    <property type="evidence" value="ECO:0007669"/>
    <property type="project" value="UniProtKB-KW"/>
</dbReference>
<evidence type="ECO:0000259" key="1">
    <source>
        <dbReference type="PROSITE" id="PS50910"/>
    </source>
</evidence>
<evidence type="ECO:0000313" key="3">
    <source>
        <dbReference type="Proteomes" id="UP000248724"/>
    </source>
</evidence>
<dbReference type="Gene3D" id="1.20.120.330">
    <property type="entry name" value="Nucleotidyltransferases domain 2"/>
    <property type="match status" value="1"/>
</dbReference>
<dbReference type="EMBL" id="QHBU01000226">
    <property type="protein sequence ID" value="PZR79064.1"/>
    <property type="molecule type" value="Genomic_DNA"/>
</dbReference>
<protein>
    <submittedName>
        <fullName evidence="2">DNA-binding protein</fullName>
    </submittedName>
</protein>
<organism evidence="2 3">
    <name type="scientific">Candidatus Aeolococcus gillhamiae</name>
    <dbReference type="NCBI Taxonomy" id="3127015"/>
    <lineage>
        <taxon>Bacteria</taxon>
        <taxon>Bacillati</taxon>
        <taxon>Candidatus Dormiibacterota</taxon>
        <taxon>Candidatus Dormibacteria</taxon>
        <taxon>Candidatus Aeolococcales</taxon>
        <taxon>Candidatus Aeolococcaceae</taxon>
        <taxon>Candidatus Aeolococcus</taxon>
    </lineage>
</organism>
<comment type="caution">
    <text evidence="2">The sequence shown here is derived from an EMBL/GenBank/DDBJ whole genome shotgun (WGS) entry which is preliminary data.</text>
</comment>
<accession>A0A2W6A689</accession>
<name>A0A2W6A689_9BACT</name>
<evidence type="ECO:0000313" key="2">
    <source>
        <dbReference type="EMBL" id="PZR79064.1"/>
    </source>
</evidence>